<dbReference type="PANTHER" id="PTHR11751">
    <property type="entry name" value="ALANINE AMINOTRANSFERASE"/>
    <property type="match status" value="1"/>
</dbReference>
<dbReference type="eggNOG" id="KOG0258">
    <property type="taxonomic scope" value="Eukaryota"/>
</dbReference>
<keyword evidence="3" id="KW-0032">Aminotransferase</keyword>
<evidence type="ECO:0000256" key="7">
    <source>
        <dbReference type="SAM" id="MobiDB-lite"/>
    </source>
</evidence>
<feature type="domain" description="Aminotransferase class I/classII large" evidence="8">
    <location>
        <begin position="112"/>
        <end position="487"/>
    </location>
</feature>
<dbReference type="KEGG" id="kaf:KAFR_0B05520"/>
<proteinExistence type="inferred from homology"/>
<name>H2AR47_KAZAF</name>
<dbReference type="RefSeq" id="XP_003955982.1">
    <property type="nucleotide sequence ID" value="XM_003955933.1"/>
</dbReference>
<sequence length="510" mass="57065">MPPITSSTSGTSNTPTSDSNTHDFEPAPKISVADLNQKIINAEYAVRGSIAMRAEELEFELYHKTQPHSFPFERIIYANIGNPQQLDQKPLTFSRQVMSILEYPGLLKFKDVLLSQGIYKKDALERAELLQSQIGASVGAYSLAQGVYGIRETTARFISKRDNCEAASADDIFLTDGASKAVTYLMMALCQNEHTGILIPIPQYPLYTASICIHNAKMLPYYLDEESGWSTKVEEIENSVINAIENGIKPSAMVVINPGNPTGAVLSVDVIQRIITVAAKYGIVLIADEVYQDNIFNGEFHSMKKILRQLQKKYPGKYDNVQLASLHSTSKGVSGECGQRGGYMEIVGFSDEVRHLLLKLASINICSVVTGQALVDLMVDPPHVGDESYEKDQEERNEIHSTLKKRADKLYDTFSNLEGIECQKPQGAMYLFPRLILPDRAIEEAKKLQMEADEFYCHKLLENTGICTVPGSGFGQREGTYHVRTTFLSPGTEWIDDWKKFHEKFMKEYQ</sequence>
<dbReference type="InterPro" id="IPR045088">
    <property type="entry name" value="ALAT1/2-like"/>
</dbReference>
<dbReference type="STRING" id="1071382.H2AR47"/>
<comment type="cofactor">
    <cofactor evidence="1">
        <name>pyridoxal 5'-phosphate</name>
        <dbReference type="ChEBI" id="CHEBI:597326"/>
    </cofactor>
</comment>
<organism evidence="9 10">
    <name type="scientific">Kazachstania africana (strain ATCC 22294 / BCRC 22015 / CBS 2517 / CECT 1963 / NBRC 1671 / NRRL Y-8276)</name>
    <name type="common">Yeast</name>
    <name type="synonym">Kluyveromyces africanus</name>
    <dbReference type="NCBI Taxonomy" id="1071382"/>
    <lineage>
        <taxon>Eukaryota</taxon>
        <taxon>Fungi</taxon>
        <taxon>Dikarya</taxon>
        <taxon>Ascomycota</taxon>
        <taxon>Saccharomycotina</taxon>
        <taxon>Saccharomycetes</taxon>
        <taxon>Saccharomycetales</taxon>
        <taxon>Saccharomycetaceae</taxon>
        <taxon>Kazachstania</taxon>
    </lineage>
</organism>
<reference evidence="9 10" key="1">
    <citation type="journal article" date="2011" name="Proc. Natl. Acad. Sci. U.S.A.">
        <title>Evolutionary erosion of yeast sex chromosomes by mating-type switching accidents.</title>
        <authorList>
            <person name="Gordon J.L."/>
            <person name="Armisen D."/>
            <person name="Proux-Wera E."/>
            <person name="Oheigeartaigh S.S."/>
            <person name="Byrne K.P."/>
            <person name="Wolfe K.H."/>
        </authorList>
    </citation>
    <scope>NUCLEOTIDE SEQUENCE [LARGE SCALE GENOMIC DNA]</scope>
    <source>
        <strain evidence="10">ATCC 22294 / BCRC 22015 / CBS 2517 / CECT 1963 / NBRC 1671 / NRRL Y-8276</strain>
    </source>
</reference>
<dbReference type="Gene3D" id="3.90.1150.10">
    <property type="entry name" value="Aspartate Aminotransferase, domain 1"/>
    <property type="match status" value="1"/>
</dbReference>
<feature type="region of interest" description="Disordered" evidence="7">
    <location>
        <begin position="1"/>
        <end position="27"/>
    </location>
</feature>
<dbReference type="GO" id="GO:0030170">
    <property type="term" value="F:pyridoxal phosphate binding"/>
    <property type="evidence" value="ECO:0007669"/>
    <property type="project" value="InterPro"/>
</dbReference>
<evidence type="ECO:0000313" key="9">
    <source>
        <dbReference type="EMBL" id="CCF56847.1"/>
    </source>
</evidence>
<evidence type="ECO:0000256" key="4">
    <source>
        <dbReference type="ARBA" id="ARBA00022679"/>
    </source>
</evidence>
<dbReference type="OrthoDB" id="1732682at2759"/>
<evidence type="ECO:0000259" key="8">
    <source>
        <dbReference type="Pfam" id="PF00155"/>
    </source>
</evidence>
<dbReference type="PANTHER" id="PTHR11751:SF29">
    <property type="entry name" value="ALANINE TRANSAMINASE"/>
    <property type="match status" value="1"/>
</dbReference>
<comment type="subunit">
    <text evidence="2">Homodimer.</text>
</comment>
<keyword evidence="5" id="KW-0663">Pyridoxal phosphate</keyword>
<dbReference type="InParanoid" id="H2AR47"/>
<dbReference type="CDD" id="cd00609">
    <property type="entry name" value="AAT_like"/>
    <property type="match status" value="1"/>
</dbReference>
<dbReference type="AlphaFoldDB" id="H2AR47"/>
<dbReference type="GO" id="GO:0008483">
    <property type="term" value="F:transaminase activity"/>
    <property type="evidence" value="ECO:0007669"/>
    <property type="project" value="UniProtKB-KW"/>
</dbReference>
<dbReference type="Gene3D" id="3.40.640.10">
    <property type="entry name" value="Type I PLP-dependent aspartate aminotransferase-like (Major domain)"/>
    <property type="match status" value="1"/>
</dbReference>
<evidence type="ECO:0000256" key="2">
    <source>
        <dbReference type="ARBA" id="ARBA00011738"/>
    </source>
</evidence>
<evidence type="ECO:0000256" key="5">
    <source>
        <dbReference type="ARBA" id="ARBA00022898"/>
    </source>
</evidence>
<dbReference type="HOGENOM" id="CLU_014254_3_0_1"/>
<dbReference type="UniPathway" id="UPA00528">
    <property type="reaction ID" value="UER00586"/>
</dbReference>
<evidence type="ECO:0000256" key="1">
    <source>
        <dbReference type="ARBA" id="ARBA00001933"/>
    </source>
</evidence>
<dbReference type="Pfam" id="PF00155">
    <property type="entry name" value="Aminotran_1_2"/>
    <property type="match status" value="1"/>
</dbReference>
<keyword evidence="4" id="KW-0808">Transferase</keyword>
<dbReference type="InterPro" id="IPR015421">
    <property type="entry name" value="PyrdxlP-dep_Trfase_major"/>
</dbReference>
<feature type="compositionally biased region" description="Low complexity" evidence="7">
    <location>
        <begin position="1"/>
        <end position="19"/>
    </location>
</feature>
<comment type="similarity">
    <text evidence="6">Belongs to the class-I pyridoxal-phosphate-dependent aminotransferase family. Alanine aminotransferase subfamily.</text>
</comment>
<keyword evidence="10" id="KW-1185">Reference proteome</keyword>
<evidence type="ECO:0000256" key="3">
    <source>
        <dbReference type="ARBA" id="ARBA00022576"/>
    </source>
</evidence>
<dbReference type="FunFam" id="3.40.640.10:FF:000012">
    <property type="entry name" value="alanine aminotransferase 2"/>
    <property type="match status" value="1"/>
</dbReference>
<accession>H2AR47</accession>
<protein>
    <recommendedName>
        <fullName evidence="8">Aminotransferase class I/classII large domain-containing protein</fullName>
    </recommendedName>
</protein>
<dbReference type="GO" id="GO:0042853">
    <property type="term" value="P:L-alanine catabolic process"/>
    <property type="evidence" value="ECO:0007669"/>
    <property type="project" value="UniProtKB-UniPathway"/>
</dbReference>
<dbReference type="Gene3D" id="1.10.287.1970">
    <property type="match status" value="1"/>
</dbReference>
<dbReference type="InterPro" id="IPR004839">
    <property type="entry name" value="Aminotransferase_I/II_large"/>
</dbReference>
<dbReference type="EMBL" id="HE650822">
    <property type="protein sequence ID" value="CCF56847.1"/>
    <property type="molecule type" value="Genomic_DNA"/>
</dbReference>
<gene>
    <name evidence="9" type="primary">KAFR0B05520</name>
    <name evidence="9" type="ORF">KAFR_0B05520</name>
</gene>
<dbReference type="Proteomes" id="UP000005220">
    <property type="component" value="Chromosome 2"/>
</dbReference>
<dbReference type="InterPro" id="IPR015424">
    <property type="entry name" value="PyrdxlP-dep_Trfase"/>
</dbReference>
<evidence type="ECO:0000313" key="10">
    <source>
        <dbReference type="Proteomes" id="UP000005220"/>
    </source>
</evidence>
<dbReference type="FunFam" id="3.90.1150.10:FF:000010">
    <property type="entry name" value="Alanine aminotransferase 2"/>
    <property type="match status" value="1"/>
</dbReference>
<dbReference type="SUPFAM" id="SSF53383">
    <property type="entry name" value="PLP-dependent transferases"/>
    <property type="match status" value="1"/>
</dbReference>
<dbReference type="GeneID" id="13884729"/>
<evidence type="ECO:0000256" key="6">
    <source>
        <dbReference type="ARBA" id="ARBA00025785"/>
    </source>
</evidence>
<dbReference type="InterPro" id="IPR015422">
    <property type="entry name" value="PyrdxlP-dep_Trfase_small"/>
</dbReference>